<evidence type="ECO:0000313" key="1">
    <source>
        <dbReference type="EMBL" id="CAG8817040.1"/>
    </source>
</evidence>
<reference evidence="1" key="1">
    <citation type="submission" date="2021-06" db="EMBL/GenBank/DDBJ databases">
        <authorList>
            <person name="Kallberg Y."/>
            <person name="Tangrot J."/>
            <person name="Rosling A."/>
        </authorList>
    </citation>
    <scope>NUCLEOTIDE SEQUENCE</scope>
    <source>
        <strain evidence="1">MA453B</strain>
    </source>
</reference>
<dbReference type="SUPFAM" id="SSF56219">
    <property type="entry name" value="DNase I-like"/>
    <property type="match status" value="1"/>
</dbReference>
<feature type="non-terminal residue" evidence="1">
    <location>
        <position position="185"/>
    </location>
</feature>
<dbReference type="EMBL" id="CAJVPY010054727">
    <property type="protein sequence ID" value="CAG8817040.1"/>
    <property type="molecule type" value="Genomic_DNA"/>
</dbReference>
<keyword evidence="2" id="KW-1185">Reference proteome</keyword>
<organism evidence="1 2">
    <name type="scientific">Dentiscutata erythropus</name>
    <dbReference type="NCBI Taxonomy" id="1348616"/>
    <lineage>
        <taxon>Eukaryota</taxon>
        <taxon>Fungi</taxon>
        <taxon>Fungi incertae sedis</taxon>
        <taxon>Mucoromycota</taxon>
        <taxon>Glomeromycotina</taxon>
        <taxon>Glomeromycetes</taxon>
        <taxon>Diversisporales</taxon>
        <taxon>Gigasporaceae</taxon>
        <taxon>Dentiscutata</taxon>
    </lineage>
</organism>
<proteinExistence type="predicted"/>
<evidence type="ECO:0000313" key="2">
    <source>
        <dbReference type="Proteomes" id="UP000789405"/>
    </source>
</evidence>
<comment type="caution">
    <text evidence="1">The sequence shown here is derived from an EMBL/GenBank/DDBJ whole genome shotgun (WGS) entry which is preliminary data.</text>
</comment>
<dbReference type="Proteomes" id="UP000789405">
    <property type="component" value="Unassembled WGS sequence"/>
</dbReference>
<dbReference type="AlphaFoldDB" id="A0A9N9PG49"/>
<sequence>GLRDIVKQNTWWNYCIEENFDVVLLTETKTTKEMEKFIFFEQNQTSNLQDPLYNIWWSSTTEAYNNNIGSGFKGRVVFQIIRIYAPNKYSSNNTILRKLKPWFYNHIAQALSNNWISIIMGDWNATTDPSKDRFPEYTFYQIFKEEIRSKSCIDSIWIHKSHEELIIDAVTGGFWFSQEPPIGVT</sequence>
<dbReference type="Gene3D" id="3.60.10.10">
    <property type="entry name" value="Endonuclease/exonuclease/phosphatase"/>
    <property type="match status" value="1"/>
</dbReference>
<gene>
    <name evidence="1" type="ORF">DERYTH_LOCUS26376</name>
</gene>
<name>A0A9N9PG49_9GLOM</name>
<protein>
    <submittedName>
        <fullName evidence="1">11531_t:CDS:1</fullName>
    </submittedName>
</protein>
<dbReference type="InterPro" id="IPR036691">
    <property type="entry name" value="Endo/exonu/phosph_ase_sf"/>
</dbReference>
<accession>A0A9N9PG49</accession>